<dbReference type="Proteomes" id="UP001218188">
    <property type="component" value="Unassembled WGS sequence"/>
</dbReference>
<protein>
    <submittedName>
        <fullName evidence="2">Uncharacterized protein</fullName>
    </submittedName>
</protein>
<comment type="caution">
    <text evidence="2">The sequence shown here is derived from an EMBL/GenBank/DDBJ whole genome shotgun (WGS) entry which is preliminary data.</text>
</comment>
<name>A0AAD6SMH2_9AGAR</name>
<accession>A0AAD6SMH2</accession>
<evidence type="ECO:0000256" key="1">
    <source>
        <dbReference type="SAM" id="MobiDB-lite"/>
    </source>
</evidence>
<organism evidence="2 3">
    <name type="scientific">Mycena alexandri</name>
    <dbReference type="NCBI Taxonomy" id="1745969"/>
    <lineage>
        <taxon>Eukaryota</taxon>
        <taxon>Fungi</taxon>
        <taxon>Dikarya</taxon>
        <taxon>Basidiomycota</taxon>
        <taxon>Agaricomycotina</taxon>
        <taxon>Agaricomycetes</taxon>
        <taxon>Agaricomycetidae</taxon>
        <taxon>Agaricales</taxon>
        <taxon>Marasmiineae</taxon>
        <taxon>Mycenaceae</taxon>
        <taxon>Mycena</taxon>
    </lineage>
</organism>
<evidence type="ECO:0000313" key="3">
    <source>
        <dbReference type="Proteomes" id="UP001218188"/>
    </source>
</evidence>
<sequence>MEDGRVLHQPMAQVASHQPMARQQQEQDYRAASAHLSPRTAYAAPQVAAAPYAQAVEQRPESPSPPPSSQHSPQTPYTPFHQPVAVYAPVPAQYPPHGGDQQQQQQYLGEAHGAYDTHTSQQQHAYAPAYPAAPHQQQPTPYATYEAYDSEGRVLNFNYGAVLPVMQYQQQETYDKQQPAMVYMDEQRSYSPAVLPPQLPALRRESVGGSTYVAGAESQTTVASSSLAGAGYIRRESAPQYIPHSPTPSPQVRRDSYPLYAPSPTPAPYLHHPQPQPPTSGEYLAHYGWPVAEVQ</sequence>
<keyword evidence="3" id="KW-1185">Reference proteome</keyword>
<feature type="region of interest" description="Disordered" evidence="1">
    <location>
        <begin position="237"/>
        <end position="284"/>
    </location>
</feature>
<proteinExistence type="predicted"/>
<feature type="region of interest" description="Disordered" evidence="1">
    <location>
        <begin position="1"/>
        <end position="108"/>
    </location>
</feature>
<dbReference type="EMBL" id="JARJCM010000106">
    <property type="protein sequence ID" value="KAJ7029005.1"/>
    <property type="molecule type" value="Genomic_DNA"/>
</dbReference>
<feature type="compositionally biased region" description="Low complexity" evidence="1">
    <location>
        <begin position="41"/>
        <end position="56"/>
    </location>
</feature>
<reference evidence="2" key="1">
    <citation type="submission" date="2023-03" db="EMBL/GenBank/DDBJ databases">
        <title>Massive genome expansion in bonnet fungi (Mycena s.s.) driven by repeated elements and novel gene families across ecological guilds.</title>
        <authorList>
            <consortium name="Lawrence Berkeley National Laboratory"/>
            <person name="Harder C.B."/>
            <person name="Miyauchi S."/>
            <person name="Viragh M."/>
            <person name="Kuo A."/>
            <person name="Thoen E."/>
            <person name="Andreopoulos B."/>
            <person name="Lu D."/>
            <person name="Skrede I."/>
            <person name="Drula E."/>
            <person name="Henrissat B."/>
            <person name="Morin E."/>
            <person name="Kohler A."/>
            <person name="Barry K."/>
            <person name="LaButti K."/>
            <person name="Morin E."/>
            <person name="Salamov A."/>
            <person name="Lipzen A."/>
            <person name="Mereny Z."/>
            <person name="Hegedus B."/>
            <person name="Baldrian P."/>
            <person name="Stursova M."/>
            <person name="Weitz H."/>
            <person name="Taylor A."/>
            <person name="Grigoriev I.V."/>
            <person name="Nagy L.G."/>
            <person name="Martin F."/>
            <person name="Kauserud H."/>
        </authorList>
    </citation>
    <scope>NUCLEOTIDE SEQUENCE</scope>
    <source>
        <strain evidence="2">CBHHK200</strain>
    </source>
</reference>
<gene>
    <name evidence="2" type="ORF">C8F04DRAFT_1117665</name>
</gene>
<dbReference type="AlphaFoldDB" id="A0AAD6SMH2"/>
<feature type="compositionally biased region" description="Low complexity" evidence="1">
    <location>
        <begin position="69"/>
        <end position="91"/>
    </location>
</feature>
<evidence type="ECO:0000313" key="2">
    <source>
        <dbReference type="EMBL" id="KAJ7029005.1"/>
    </source>
</evidence>